<dbReference type="AlphaFoldDB" id="A0A947DAV7"/>
<keyword evidence="1" id="KW-1133">Transmembrane helix</keyword>
<keyword evidence="3" id="KW-1185">Reference proteome</keyword>
<sequence length="147" mass="15569">MTPNGFRQLQLNFSGMGCWLTLAIGFGLMTTVGIGWLLKSLLVLIVLLVSIPILLIVGAQFWLKRNLVEGACPSCSQPLTGFQSMMPMSCPNCGVALQAKDGTFVRVAPEGTIDVDVVDVDTVGTDTAEANEATTIIDVEVLPPADS</sequence>
<dbReference type="PANTHER" id="PTHR36785">
    <property type="entry name" value="OS05G0502500 PROTEIN"/>
    <property type="match status" value="1"/>
</dbReference>
<evidence type="ECO:0000256" key="1">
    <source>
        <dbReference type="SAM" id="Phobius"/>
    </source>
</evidence>
<dbReference type="Proteomes" id="UP000717364">
    <property type="component" value="Unassembled WGS sequence"/>
</dbReference>
<accession>A0A947DAV7</accession>
<feature type="transmembrane region" description="Helical" evidence="1">
    <location>
        <begin position="12"/>
        <end position="36"/>
    </location>
</feature>
<proteinExistence type="predicted"/>
<keyword evidence="1" id="KW-0812">Transmembrane</keyword>
<evidence type="ECO:0000313" key="2">
    <source>
        <dbReference type="EMBL" id="MBT9313818.1"/>
    </source>
</evidence>
<dbReference type="PROSITE" id="PS51257">
    <property type="entry name" value="PROKAR_LIPOPROTEIN"/>
    <property type="match status" value="1"/>
</dbReference>
<feature type="transmembrane region" description="Helical" evidence="1">
    <location>
        <begin position="42"/>
        <end position="63"/>
    </location>
</feature>
<comment type="caution">
    <text evidence="2">The sequence shown here is derived from an EMBL/GenBank/DDBJ whole genome shotgun (WGS) entry which is preliminary data.</text>
</comment>
<dbReference type="RefSeq" id="WP_215606892.1">
    <property type="nucleotide sequence ID" value="NZ_JADOES010000001.1"/>
</dbReference>
<reference evidence="2" key="1">
    <citation type="submission" date="2020-11" db="EMBL/GenBank/DDBJ databases">
        <authorList>
            <person name="Konstantinou D."/>
            <person name="Gkelis S."/>
            <person name="Popin R."/>
            <person name="Fewer D."/>
            <person name="Sivonen K."/>
        </authorList>
    </citation>
    <scope>NUCLEOTIDE SEQUENCE</scope>
    <source>
        <strain evidence="2">TAU-MAC 1115</strain>
    </source>
</reference>
<name>A0A947DAV7_9CYAN</name>
<dbReference type="PANTHER" id="PTHR36785:SF1">
    <property type="entry name" value="OS05G0502500 PROTEIN"/>
    <property type="match status" value="1"/>
</dbReference>
<dbReference type="EMBL" id="JADOES010000001">
    <property type="protein sequence ID" value="MBT9313818.1"/>
    <property type="molecule type" value="Genomic_DNA"/>
</dbReference>
<keyword evidence="1" id="KW-0472">Membrane</keyword>
<protein>
    <submittedName>
        <fullName evidence="2">Uncharacterized protein</fullName>
    </submittedName>
</protein>
<organism evidence="2 3">
    <name type="scientific">Leptothoe spongobia TAU-MAC 1115</name>
    <dbReference type="NCBI Taxonomy" id="1967444"/>
    <lineage>
        <taxon>Bacteria</taxon>
        <taxon>Bacillati</taxon>
        <taxon>Cyanobacteriota</taxon>
        <taxon>Cyanophyceae</taxon>
        <taxon>Nodosilineales</taxon>
        <taxon>Cymatolegaceae</taxon>
        <taxon>Leptothoe</taxon>
        <taxon>Leptothoe spongobia</taxon>
    </lineage>
</organism>
<reference evidence="2" key="2">
    <citation type="journal article" date="2021" name="Mar. Drugs">
        <title>Genome Reduction and Secondary Metabolism of the Marine Sponge-Associated Cyanobacterium Leptothoe.</title>
        <authorList>
            <person name="Konstantinou D."/>
            <person name="Popin R.V."/>
            <person name="Fewer D.P."/>
            <person name="Sivonen K."/>
            <person name="Gkelis S."/>
        </authorList>
    </citation>
    <scope>NUCLEOTIDE SEQUENCE</scope>
    <source>
        <strain evidence="2">TAU-MAC 1115</strain>
    </source>
</reference>
<evidence type="ECO:0000313" key="3">
    <source>
        <dbReference type="Proteomes" id="UP000717364"/>
    </source>
</evidence>
<gene>
    <name evidence="2" type="ORF">IXB50_00060</name>
</gene>